<evidence type="ECO:0000313" key="16">
    <source>
        <dbReference type="Proteomes" id="UP000194798"/>
    </source>
</evidence>
<dbReference type="AlphaFoldDB" id="A0A251X5P5"/>
<keyword evidence="6" id="KW-0732">Signal</keyword>
<dbReference type="PANTHER" id="PTHR30069">
    <property type="entry name" value="TONB-DEPENDENT OUTER MEMBRANE RECEPTOR"/>
    <property type="match status" value="1"/>
</dbReference>
<dbReference type="SUPFAM" id="SSF56935">
    <property type="entry name" value="Porins"/>
    <property type="match status" value="1"/>
</dbReference>
<keyword evidence="5 11" id="KW-0812">Transmembrane</keyword>
<feature type="domain" description="TonB-dependent receptor-like beta-barrel" evidence="13">
    <location>
        <begin position="235"/>
        <end position="632"/>
    </location>
</feature>
<evidence type="ECO:0000256" key="7">
    <source>
        <dbReference type="ARBA" id="ARBA00023077"/>
    </source>
</evidence>
<dbReference type="Proteomes" id="UP000194798">
    <property type="component" value="Unassembled WGS sequence"/>
</dbReference>
<accession>A0A251X5P5</accession>
<dbReference type="InterPro" id="IPR012910">
    <property type="entry name" value="Plug_dom"/>
</dbReference>
<evidence type="ECO:0000256" key="4">
    <source>
        <dbReference type="ARBA" id="ARBA00022452"/>
    </source>
</evidence>
<dbReference type="InterPro" id="IPR039426">
    <property type="entry name" value="TonB-dep_rcpt-like"/>
</dbReference>
<dbReference type="GO" id="GO:0015344">
    <property type="term" value="F:siderophore uptake transmembrane transporter activity"/>
    <property type="evidence" value="ECO:0007669"/>
    <property type="project" value="TreeGrafter"/>
</dbReference>
<dbReference type="Pfam" id="PF00593">
    <property type="entry name" value="TonB_dep_Rec_b-barrel"/>
    <property type="match status" value="1"/>
</dbReference>
<dbReference type="GO" id="GO:0009279">
    <property type="term" value="C:cell outer membrane"/>
    <property type="evidence" value="ECO:0007669"/>
    <property type="project" value="UniProtKB-SubCell"/>
</dbReference>
<keyword evidence="3 11" id="KW-0813">Transport</keyword>
<comment type="caution">
    <text evidence="15">The sequence shown here is derived from an EMBL/GenBank/DDBJ whole genome shotgun (WGS) entry which is preliminary data.</text>
</comment>
<dbReference type="GO" id="GO:0044718">
    <property type="term" value="P:siderophore transmembrane transport"/>
    <property type="evidence" value="ECO:0007669"/>
    <property type="project" value="TreeGrafter"/>
</dbReference>
<dbReference type="PROSITE" id="PS52016">
    <property type="entry name" value="TONB_DEPENDENT_REC_3"/>
    <property type="match status" value="1"/>
</dbReference>
<sequence length="687" mass="79126">MTKIKWVIFWVKVGLIAPVFATETSSLLQLSLEDLLNVKVISASKRNEVAEQAPATIYVVTEEQIKKLGLRDLKEVLALIPGVDISNNDFFLQGGQRGFIGSFAQSLILINGREMNNLIAGETFISNQFRTHNVKQVEVIAGPASALYGANAVGGLINIITKTADDMDGLEIQANYGAFDTREVSLLFGQTWGDLKLSGSVAYYQSQGADFSEFLSNTALVSPKAENNAYRHLPNKYGYSNPSSALPIHLSLEYQGYYAGLEYYRNDSGRGTASIQWDYHSSQDYRELAMPYLGYRWLNLLDDKLNIELEYRYYWEQFWGNHTESTSTIENPITGELLRDNVTLEDVHRFRGYYSNHNSRGSRKHWGLLSGNYRWNDTHYSSWGLDYVLSDIVSAAWSRTEGKHPALSEGNYQPAFKNHQWSIYLQDQSDWFNDKISLTLGARLVQHERYGRKLLPRYGVVYKPLEKTTFKALYGKSFREPTVFEINDNTAIRPMEMDTYELAWHQYWGEYVKNETVIFYNQAKNRITASDVLAFANEGSFNSQGLENRLSFKYQALTGFLNYTYMDEVTIENQGIKETVYDIPRHKANVAFIYDMNSQHSFGIVGTYHSAINTDYQGDKYRIDPYWVWDATWHIADLNVLGQTLEMEWILKNVFDTRYFHPEPRDANILQHVQPERHLMWQVRGQF</sequence>
<evidence type="ECO:0000256" key="10">
    <source>
        <dbReference type="ARBA" id="ARBA00023237"/>
    </source>
</evidence>
<name>A0A251X5P5_9GAMM</name>
<comment type="subcellular location">
    <subcellularLocation>
        <location evidence="1 11">Cell outer membrane</location>
        <topology evidence="1 11">Multi-pass membrane protein</topology>
    </subcellularLocation>
</comment>
<dbReference type="InterPro" id="IPR037066">
    <property type="entry name" value="Plug_dom_sf"/>
</dbReference>
<proteinExistence type="inferred from homology"/>
<dbReference type="Gene3D" id="2.40.170.20">
    <property type="entry name" value="TonB-dependent receptor, beta-barrel domain"/>
    <property type="match status" value="1"/>
</dbReference>
<dbReference type="PANTHER" id="PTHR30069:SF29">
    <property type="entry name" value="HEMOGLOBIN AND HEMOGLOBIN-HAPTOGLOBIN-BINDING PROTEIN 1-RELATED"/>
    <property type="match status" value="1"/>
</dbReference>
<organism evidence="15 16">
    <name type="scientific">Thioflexithrix psekupsensis</name>
    <dbReference type="NCBI Taxonomy" id="1570016"/>
    <lineage>
        <taxon>Bacteria</taxon>
        <taxon>Pseudomonadati</taxon>
        <taxon>Pseudomonadota</taxon>
        <taxon>Gammaproteobacteria</taxon>
        <taxon>Thiotrichales</taxon>
        <taxon>Thioflexithrix</taxon>
    </lineage>
</organism>
<evidence type="ECO:0000256" key="9">
    <source>
        <dbReference type="ARBA" id="ARBA00023170"/>
    </source>
</evidence>
<evidence type="ECO:0000313" key="15">
    <source>
        <dbReference type="EMBL" id="OUD12472.1"/>
    </source>
</evidence>
<dbReference type="OrthoDB" id="9764669at2"/>
<keyword evidence="16" id="KW-1185">Reference proteome</keyword>
<dbReference type="EMBL" id="MSLT01000023">
    <property type="protein sequence ID" value="OUD12472.1"/>
    <property type="molecule type" value="Genomic_DNA"/>
</dbReference>
<evidence type="ECO:0000256" key="5">
    <source>
        <dbReference type="ARBA" id="ARBA00022692"/>
    </source>
</evidence>
<evidence type="ECO:0000256" key="1">
    <source>
        <dbReference type="ARBA" id="ARBA00004571"/>
    </source>
</evidence>
<evidence type="ECO:0000259" key="14">
    <source>
        <dbReference type="Pfam" id="PF07715"/>
    </source>
</evidence>
<evidence type="ECO:0000256" key="8">
    <source>
        <dbReference type="ARBA" id="ARBA00023136"/>
    </source>
</evidence>
<keyword evidence="9" id="KW-0675">Receptor</keyword>
<evidence type="ECO:0000256" key="11">
    <source>
        <dbReference type="PROSITE-ProRule" id="PRU01360"/>
    </source>
</evidence>
<evidence type="ECO:0000256" key="6">
    <source>
        <dbReference type="ARBA" id="ARBA00022729"/>
    </source>
</evidence>
<comment type="similarity">
    <text evidence="2">Belongs to the TonB-dependent receptor family. Hemoglobin/haptoglobin binding protein subfamily.</text>
</comment>
<gene>
    <name evidence="15" type="ORF">TPSD3_15320</name>
</gene>
<keyword evidence="10 11" id="KW-0998">Cell outer membrane</keyword>
<keyword evidence="4 11" id="KW-1134">Transmembrane beta strand</keyword>
<keyword evidence="8 11" id="KW-0472">Membrane</keyword>
<dbReference type="Pfam" id="PF07715">
    <property type="entry name" value="Plug"/>
    <property type="match status" value="1"/>
</dbReference>
<evidence type="ECO:0000256" key="12">
    <source>
        <dbReference type="RuleBase" id="RU003357"/>
    </source>
</evidence>
<evidence type="ECO:0000256" key="3">
    <source>
        <dbReference type="ARBA" id="ARBA00022448"/>
    </source>
</evidence>
<dbReference type="Gene3D" id="2.170.130.10">
    <property type="entry name" value="TonB-dependent receptor, plug domain"/>
    <property type="match status" value="1"/>
</dbReference>
<dbReference type="InterPro" id="IPR000531">
    <property type="entry name" value="Beta-barrel_TonB"/>
</dbReference>
<feature type="domain" description="TonB-dependent receptor plug" evidence="14">
    <location>
        <begin position="51"/>
        <end position="155"/>
    </location>
</feature>
<evidence type="ECO:0000256" key="2">
    <source>
        <dbReference type="ARBA" id="ARBA00008143"/>
    </source>
</evidence>
<dbReference type="InterPro" id="IPR036942">
    <property type="entry name" value="Beta-barrel_TonB_sf"/>
</dbReference>
<reference evidence="15 16" key="1">
    <citation type="submission" date="2016-12" db="EMBL/GenBank/DDBJ databases">
        <title>Thioflexothrix psekupsii D3 genome sequencing and assembly.</title>
        <authorList>
            <person name="Fomenkov A."/>
            <person name="Vincze T."/>
            <person name="Grabovich M."/>
            <person name="Anton B.P."/>
            <person name="Dubinina G."/>
            <person name="Orlova M."/>
            <person name="Belousova E."/>
            <person name="Roberts R.J."/>
        </authorList>
    </citation>
    <scope>NUCLEOTIDE SEQUENCE [LARGE SCALE GENOMIC DNA]</scope>
    <source>
        <strain evidence="15">D3</strain>
    </source>
</reference>
<protein>
    <submittedName>
        <fullName evidence="15">Uncharacterized protein</fullName>
    </submittedName>
</protein>
<evidence type="ECO:0000259" key="13">
    <source>
        <dbReference type="Pfam" id="PF00593"/>
    </source>
</evidence>
<keyword evidence="7 12" id="KW-0798">TonB box</keyword>
<dbReference type="RefSeq" id="WP_086489419.1">
    <property type="nucleotide sequence ID" value="NZ_MSLT01000023.1"/>
</dbReference>